<keyword evidence="3" id="KW-1185">Reference proteome</keyword>
<accession>A0AAJ6DBN1</accession>
<dbReference type="EMBL" id="CP122566">
    <property type="protein sequence ID" value="WGH92805.1"/>
    <property type="molecule type" value="Genomic_DNA"/>
</dbReference>
<evidence type="ECO:0000313" key="2">
    <source>
        <dbReference type="EMBL" id="WGH92805.1"/>
    </source>
</evidence>
<dbReference type="Gene3D" id="3.30.530.20">
    <property type="match status" value="1"/>
</dbReference>
<gene>
    <name evidence="2" type="ORF">QDX21_10965</name>
</gene>
<dbReference type="InterPro" id="IPR023393">
    <property type="entry name" value="START-like_dom_sf"/>
</dbReference>
<proteinExistence type="predicted"/>
<dbReference type="AlphaFoldDB" id="A0AAJ6DBN1"/>
<reference evidence="2 3" key="1">
    <citation type="submission" date="2023-03" db="EMBL/GenBank/DDBJ databases">
        <title>Complete genome sequences of several Auritidibacter ignavus strains isolated from ear infections.</title>
        <authorList>
            <person name="Baehr T."/>
            <person name="Baumhoegger A.M."/>
        </authorList>
    </citation>
    <scope>NUCLEOTIDE SEQUENCE [LARGE SCALE GENOMIC DNA]</scope>
    <source>
        <strain evidence="2 3">BABAE-6</strain>
    </source>
</reference>
<evidence type="ECO:0000256" key="1">
    <source>
        <dbReference type="SAM" id="MobiDB-lite"/>
    </source>
</evidence>
<organism evidence="2 3">
    <name type="scientific">Auritidibacter ignavus</name>
    <dbReference type="NCBI Taxonomy" id="678932"/>
    <lineage>
        <taxon>Bacteria</taxon>
        <taxon>Bacillati</taxon>
        <taxon>Actinomycetota</taxon>
        <taxon>Actinomycetes</taxon>
        <taxon>Micrococcales</taxon>
        <taxon>Micrococcaceae</taxon>
        <taxon>Auritidibacter</taxon>
    </lineage>
</organism>
<dbReference type="Proteomes" id="UP001224674">
    <property type="component" value="Chromosome"/>
</dbReference>
<dbReference type="RefSeq" id="WP_279674728.1">
    <property type="nucleotide sequence ID" value="NZ_CP122566.1"/>
</dbReference>
<dbReference type="SUPFAM" id="SSF55961">
    <property type="entry name" value="Bet v1-like"/>
    <property type="match status" value="1"/>
</dbReference>
<feature type="region of interest" description="Disordered" evidence="1">
    <location>
        <begin position="1"/>
        <end position="27"/>
    </location>
</feature>
<sequence length="177" mass="19428">MNDSSSRPINPDTGLPQTAPQAGWPTALDAGPKVISYRVNVKASPEALWEILADPHRHHEIDGSDTVKPKVSGPHQLTVGDTFKVAMHKFGIDYTMKLTTVAAIPGEIVEWKHPAGHTWRWELAADAHHPGYTTVTESFDYSSVPFLVAMAYYFSNTVAFNAQGIQASLTRLAGRYL</sequence>
<name>A0AAJ6DBN1_9MICC</name>
<protein>
    <submittedName>
        <fullName evidence="2">SRPBCC family protein</fullName>
    </submittedName>
</protein>
<evidence type="ECO:0000313" key="3">
    <source>
        <dbReference type="Proteomes" id="UP001224674"/>
    </source>
</evidence>